<sequence length="106" mass="11731">MEPSWRPLSPPPLRPQTYPPSARTGTPSAPRRPPGSPRSRRPRRRRPWPPHDPRPHGRRQTGRHAPVRPVVRLELAPVLQQSPAAVLPLDLLAAPHAGHEASGHDA</sequence>
<evidence type="ECO:0000313" key="3">
    <source>
        <dbReference type="Proteomes" id="UP001480595"/>
    </source>
</evidence>
<dbReference type="RefSeq" id="XP_066713839.1">
    <property type="nucleotide sequence ID" value="XM_066860250.1"/>
</dbReference>
<reference evidence="2 3" key="1">
    <citation type="submission" date="2023-01" db="EMBL/GenBank/DDBJ databases">
        <title>Analysis of 21 Apiospora genomes using comparative genomics revels a genus with tremendous synthesis potential of carbohydrate active enzymes and secondary metabolites.</title>
        <authorList>
            <person name="Sorensen T."/>
        </authorList>
    </citation>
    <scope>NUCLEOTIDE SEQUENCE [LARGE SCALE GENOMIC DNA]</scope>
    <source>
        <strain evidence="2 3">CBS 135458</strain>
    </source>
</reference>
<feature type="compositionally biased region" description="Basic residues" evidence="1">
    <location>
        <begin position="56"/>
        <end position="66"/>
    </location>
</feature>
<dbReference type="EMBL" id="JAQQWL010000009">
    <property type="protein sequence ID" value="KAK8058393.1"/>
    <property type="molecule type" value="Genomic_DNA"/>
</dbReference>
<feature type="compositionally biased region" description="Pro residues" evidence="1">
    <location>
        <begin position="8"/>
        <end position="18"/>
    </location>
</feature>
<gene>
    <name evidence="2" type="ORF">PG994_008841</name>
</gene>
<comment type="caution">
    <text evidence="2">The sequence shown here is derived from an EMBL/GenBank/DDBJ whole genome shotgun (WGS) entry which is preliminary data.</text>
</comment>
<protein>
    <submittedName>
        <fullName evidence="2">Uncharacterized protein</fullName>
    </submittedName>
</protein>
<feature type="compositionally biased region" description="Basic residues" evidence="1">
    <location>
        <begin position="38"/>
        <end position="48"/>
    </location>
</feature>
<accession>A0ABR1UHK9</accession>
<evidence type="ECO:0000256" key="1">
    <source>
        <dbReference type="SAM" id="MobiDB-lite"/>
    </source>
</evidence>
<feature type="region of interest" description="Disordered" evidence="1">
    <location>
        <begin position="1"/>
        <end position="69"/>
    </location>
</feature>
<keyword evidence="3" id="KW-1185">Reference proteome</keyword>
<dbReference type="Proteomes" id="UP001480595">
    <property type="component" value="Unassembled WGS sequence"/>
</dbReference>
<proteinExistence type="predicted"/>
<organism evidence="2 3">
    <name type="scientific">Apiospora phragmitis</name>
    <dbReference type="NCBI Taxonomy" id="2905665"/>
    <lineage>
        <taxon>Eukaryota</taxon>
        <taxon>Fungi</taxon>
        <taxon>Dikarya</taxon>
        <taxon>Ascomycota</taxon>
        <taxon>Pezizomycotina</taxon>
        <taxon>Sordariomycetes</taxon>
        <taxon>Xylariomycetidae</taxon>
        <taxon>Amphisphaeriales</taxon>
        <taxon>Apiosporaceae</taxon>
        <taxon>Apiospora</taxon>
    </lineage>
</organism>
<evidence type="ECO:0000313" key="2">
    <source>
        <dbReference type="EMBL" id="KAK8058393.1"/>
    </source>
</evidence>
<dbReference type="GeneID" id="92093313"/>
<name>A0ABR1UHK9_9PEZI</name>